<gene>
    <name evidence="2" type="ORF">POL58_01395</name>
</gene>
<dbReference type="Pfam" id="PF01674">
    <property type="entry name" value="Lipase_2"/>
    <property type="match status" value="1"/>
</dbReference>
<proteinExistence type="predicted"/>
<protein>
    <submittedName>
        <fullName evidence="2">MYXO-CTERM sorting domain-containing protein</fullName>
    </submittedName>
</protein>
<evidence type="ECO:0000313" key="3">
    <source>
        <dbReference type="Proteomes" id="UP001217838"/>
    </source>
</evidence>
<dbReference type="EMBL" id="JAQNDN010000001">
    <property type="protein sequence ID" value="MDC0666366.1"/>
    <property type="molecule type" value="Genomic_DNA"/>
</dbReference>
<dbReference type="RefSeq" id="WP_271993900.1">
    <property type="nucleotide sequence ID" value="NZ_JAQNDN010000001.1"/>
</dbReference>
<dbReference type="Proteomes" id="UP001217838">
    <property type="component" value="Unassembled WGS sequence"/>
</dbReference>
<dbReference type="InterPro" id="IPR024038">
    <property type="entry name" value="MYXO-CTERM"/>
</dbReference>
<dbReference type="Gene3D" id="3.40.50.1820">
    <property type="entry name" value="alpha/beta hydrolase"/>
    <property type="match status" value="1"/>
</dbReference>
<accession>A0ABT5AZW1</accession>
<dbReference type="InterPro" id="IPR029058">
    <property type="entry name" value="AB_hydrolase_fold"/>
</dbReference>
<evidence type="ECO:0000313" key="2">
    <source>
        <dbReference type="EMBL" id="MDC0666366.1"/>
    </source>
</evidence>
<dbReference type="SUPFAM" id="SSF53474">
    <property type="entry name" value="alpha/beta-Hydrolases"/>
    <property type="match status" value="1"/>
</dbReference>
<feature type="region of interest" description="Disordered" evidence="1">
    <location>
        <begin position="292"/>
        <end position="398"/>
    </location>
</feature>
<evidence type="ECO:0000256" key="1">
    <source>
        <dbReference type="SAM" id="MobiDB-lite"/>
    </source>
</evidence>
<feature type="compositionally biased region" description="Gly residues" evidence="1">
    <location>
        <begin position="319"/>
        <end position="334"/>
    </location>
</feature>
<dbReference type="NCBIfam" id="TIGR03901">
    <property type="entry name" value="MYXO-CTERM"/>
    <property type="match status" value="1"/>
</dbReference>
<dbReference type="InterPro" id="IPR002918">
    <property type="entry name" value="Lipase_EstA/Esterase_EstB"/>
</dbReference>
<feature type="compositionally biased region" description="Gly residues" evidence="1">
    <location>
        <begin position="373"/>
        <end position="382"/>
    </location>
</feature>
<name>A0ABT5AZW1_9BACT</name>
<keyword evidence="3" id="KW-1185">Reference proteome</keyword>
<comment type="caution">
    <text evidence="2">The sequence shown here is derived from an EMBL/GenBank/DDBJ whole genome shotgun (WGS) entry which is preliminary data.</text>
</comment>
<sequence>MIASSAQAAGLNDYACPLTPERPYPVVLVHGRGGDVNGFGALVSALNAAGHCVYGTNYGQTNGVGPNGHDHLTVSGGQIHGFIQHVLAATGAEKVDVIGHSAGTGVLNNVILEKDGGGLIHRLVSFGGLHHPYAHVGVPPADSDLFLPNVTLAARLVDPDITMQEIIIGALDLYAGAGGSLAGIDAETAESNFAADLFEPNYWTMLHGGLSEPPEVLLKPLDAGHTLPTADAVHSICYTNIVGAADLVTGVSAGYQDPAPNVDNFLLLSLADHSQILADPIAIAKTLTALGTPCTPAPPPDDTGGSETGEGTTGAPTTGDGGNESGDSSGGGSDSDGDGDGDTGTAPTSDGSSGGSGPSDTSSGDGPPSPGAATGGSTGGANGDDAGCGCTSRSDGALSGLLGVLTLGSLVRRRRR</sequence>
<organism evidence="2 3">
    <name type="scientific">Nannocystis radixulma</name>
    <dbReference type="NCBI Taxonomy" id="2995305"/>
    <lineage>
        <taxon>Bacteria</taxon>
        <taxon>Pseudomonadati</taxon>
        <taxon>Myxococcota</taxon>
        <taxon>Polyangia</taxon>
        <taxon>Nannocystales</taxon>
        <taxon>Nannocystaceae</taxon>
        <taxon>Nannocystis</taxon>
    </lineage>
</organism>
<reference evidence="2 3" key="1">
    <citation type="submission" date="2022-11" db="EMBL/GenBank/DDBJ databases">
        <title>Minimal conservation of predation-associated metabolite biosynthetic gene clusters underscores biosynthetic potential of Myxococcota including descriptions for ten novel species: Archangium lansinium sp. nov., Myxococcus landrumus sp. nov., Nannocystis bai.</title>
        <authorList>
            <person name="Ahearne A."/>
            <person name="Stevens C."/>
            <person name="Dowd S."/>
        </authorList>
    </citation>
    <scope>NUCLEOTIDE SEQUENCE [LARGE SCALE GENOMIC DNA]</scope>
    <source>
        <strain evidence="2 3">NCELM</strain>
    </source>
</reference>